<gene>
    <name evidence="1" type="ORF">S01H1_74367</name>
</gene>
<feature type="non-terminal residue" evidence="1">
    <location>
        <position position="1"/>
    </location>
</feature>
<comment type="caution">
    <text evidence="1">The sequence shown here is derived from an EMBL/GenBank/DDBJ whole genome shotgun (WGS) entry which is preliminary data.</text>
</comment>
<name>X0XLW1_9ZZZZ</name>
<dbReference type="EMBL" id="BARS01049751">
    <property type="protein sequence ID" value="GAG36322.1"/>
    <property type="molecule type" value="Genomic_DNA"/>
</dbReference>
<dbReference type="AlphaFoldDB" id="X0XLW1"/>
<organism evidence="1">
    <name type="scientific">marine sediment metagenome</name>
    <dbReference type="NCBI Taxonomy" id="412755"/>
    <lineage>
        <taxon>unclassified sequences</taxon>
        <taxon>metagenomes</taxon>
        <taxon>ecological metagenomes</taxon>
    </lineage>
</organism>
<protein>
    <submittedName>
        <fullName evidence="1">Uncharacterized protein</fullName>
    </submittedName>
</protein>
<sequence>ICFKPYFKNQQNKNSTSSIPVENISLTHIRRPISKKRLGELLKKLSKIPETKEPVSAKKEKDVLGLNEVQKTVQVLKRTWLDRDDESTNPTKVKRDILDLAMKRLVEEVAFVFDISLARAGKKIKRRLKMLANEPS</sequence>
<proteinExistence type="predicted"/>
<accession>X0XLW1</accession>
<reference evidence="1" key="1">
    <citation type="journal article" date="2014" name="Front. Microbiol.">
        <title>High frequency of phylogenetically diverse reductive dehalogenase-homologous genes in deep subseafloor sedimentary metagenomes.</title>
        <authorList>
            <person name="Kawai M."/>
            <person name="Futagami T."/>
            <person name="Toyoda A."/>
            <person name="Takaki Y."/>
            <person name="Nishi S."/>
            <person name="Hori S."/>
            <person name="Arai W."/>
            <person name="Tsubouchi T."/>
            <person name="Morono Y."/>
            <person name="Uchiyama I."/>
            <person name="Ito T."/>
            <person name="Fujiyama A."/>
            <person name="Inagaki F."/>
            <person name="Takami H."/>
        </authorList>
    </citation>
    <scope>NUCLEOTIDE SEQUENCE</scope>
    <source>
        <strain evidence="1">Expedition CK06-06</strain>
    </source>
</reference>
<evidence type="ECO:0000313" key="1">
    <source>
        <dbReference type="EMBL" id="GAG36322.1"/>
    </source>
</evidence>